<feature type="compositionally biased region" description="Basic and acidic residues" evidence="3">
    <location>
        <begin position="589"/>
        <end position="598"/>
    </location>
</feature>
<protein>
    <submittedName>
        <fullName evidence="4">Uncharacterized protein</fullName>
    </submittedName>
</protein>
<comment type="caution">
    <text evidence="4">The sequence shown here is derived from an EMBL/GenBank/DDBJ whole genome shotgun (WGS) entry which is preliminary data.</text>
</comment>
<dbReference type="EMBL" id="BSDZ01000094">
    <property type="protein sequence ID" value="GLI70324.1"/>
    <property type="molecule type" value="Genomic_DNA"/>
</dbReference>
<evidence type="ECO:0000256" key="2">
    <source>
        <dbReference type="ARBA" id="ARBA00022737"/>
    </source>
</evidence>
<evidence type="ECO:0000313" key="4">
    <source>
        <dbReference type="EMBL" id="GLI70324.1"/>
    </source>
</evidence>
<dbReference type="PANTHER" id="PTHR24111">
    <property type="entry name" value="LEUCINE-RICH REPEAT-CONTAINING PROTEIN 34"/>
    <property type="match status" value="1"/>
</dbReference>
<feature type="compositionally biased region" description="Low complexity" evidence="3">
    <location>
        <begin position="563"/>
        <end position="584"/>
    </location>
</feature>
<dbReference type="SMART" id="SM00368">
    <property type="entry name" value="LRR_RI"/>
    <property type="match status" value="7"/>
</dbReference>
<name>A0ABQ5SLN9_9CHLO</name>
<feature type="non-terminal residue" evidence="4">
    <location>
        <position position="1"/>
    </location>
</feature>
<dbReference type="SUPFAM" id="SSF52047">
    <property type="entry name" value="RNI-like"/>
    <property type="match status" value="1"/>
</dbReference>
<comment type="subcellular location">
    <subcellularLocation>
        <location evidence="1">Cytoplasm</location>
        <location evidence="1">Cytoskeleton</location>
        <location evidence="1">Cilium axoneme</location>
    </subcellularLocation>
</comment>
<dbReference type="InterPro" id="IPR032675">
    <property type="entry name" value="LRR_dom_sf"/>
</dbReference>
<keyword evidence="2" id="KW-0677">Repeat</keyword>
<sequence>PFSTDVTAGSPAALNAAAATAAGGFGSGGGTSGAAVLGWVQYGGAVLSGLASYVTDGAVSTIQGLAAVATGQPWGSAAAAGIPGVASPRYCWLLAAVLTSAPALRSLYVHNHALPEAAAEGVGQLAAALAGNTRLTALSLRGSSVGDAGAAALARALSGHNSTLQLLNLRRCQLHDEGVSALCSCLVENRGLRALDLSHNRVQGQGPGAGQAGGRLAGLERALRLNTSLQELRLEGWRDTFDNPLAASSLAAALTINEGLRTLSLAGCCLNSQSAAALASALATNTCLTSLDLSAACADGAPGFGGGGGGIGGGGSSNALAASATAADAGSGPEGRIGDAGVAALGAALSRNRSLRELYLSGCRCGELGGAALLDALRTNSILQVLDLSGNGAGGDVSGFAFSGDVIGGGLEDAAGGSGSGSGGGSGLRSPTVAAAAITGLDDGSATCVFTALQSNSGIRVLRMRGANRLTLRAMRAAGEMLRRNESLRELDLSNSTFLAADPATAPPPPPPALLLQSHNSQPHPHSTSAAATATSAAATGLTSRPASALGAQLAERAAEAMPSPLQSSLSLPSLPSSRSLPPLGHDQALARHREQEHHHHHHQNECGNDPHPPGQDSAAGGTAMTAAPPRRNGSFASVLSRVPSVGGLTGHGGGSGGGGGGEEGLSAEAWEVVGAMWSALAGGLAVNGRLRVLRVSYCGLGTVGVAALAPALTQNTSLQELDLAGVPESTARTQLAAVIVKAAAAMAAAAAADASVTSPPASHFHVAAHVASGGGGGGEGGGCALNCIRATDEAYEVVDLLGASKVTSRAAEEAAAAAEEAMRAPGRRGGKGGSGGGGAVSLLLSDGAGGGGKAGSGSGGGIGREGAWGWRLWRR</sequence>
<proteinExistence type="predicted"/>
<dbReference type="InterPro" id="IPR001611">
    <property type="entry name" value="Leu-rich_rpt"/>
</dbReference>
<accession>A0ABQ5SLN9</accession>
<dbReference type="PANTHER" id="PTHR24111:SF0">
    <property type="entry name" value="LEUCINE-RICH REPEAT-CONTAINING PROTEIN"/>
    <property type="match status" value="1"/>
</dbReference>
<feature type="compositionally biased region" description="Low complexity" evidence="3">
    <location>
        <begin position="619"/>
        <end position="630"/>
    </location>
</feature>
<dbReference type="Proteomes" id="UP001165090">
    <property type="component" value="Unassembled WGS sequence"/>
</dbReference>
<organism evidence="4 5">
    <name type="scientific">Volvox africanus</name>
    <dbReference type="NCBI Taxonomy" id="51714"/>
    <lineage>
        <taxon>Eukaryota</taxon>
        <taxon>Viridiplantae</taxon>
        <taxon>Chlorophyta</taxon>
        <taxon>core chlorophytes</taxon>
        <taxon>Chlorophyceae</taxon>
        <taxon>CS clade</taxon>
        <taxon>Chlamydomonadales</taxon>
        <taxon>Volvocaceae</taxon>
        <taxon>Volvox</taxon>
    </lineage>
</organism>
<feature type="region of interest" description="Disordered" evidence="3">
    <location>
        <begin position="500"/>
        <end position="635"/>
    </location>
</feature>
<feature type="compositionally biased region" description="Low complexity" evidence="3">
    <location>
        <begin position="527"/>
        <end position="540"/>
    </location>
</feature>
<dbReference type="Gene3D" id="3.80.10.10">
    <property type="entry name" value="Ribonuclease Inhibitor"/>
    <property type="match status" value="5"/>
</dbReference>
<evidence type="ECO:0000313" key="5">
    <source>
        <dbReference type="Proteomes" id="UP001165090"/>
    </source>
</evidence>
<dbReference type="InterPro" id="IPR052201">
    <property type="entry name" value="LRR-containing_regulator"/>
</dbReference>
<feature type="compositionally biased region" description="Polar residues" evidence="3">
    <location>
        <begin position="517"/>
        <end position="526"/>
    </location>
</feature>
<dbReference type="Pfam" id="PF13516">
    <property type="entry name" value="LRR_6"/>
    <property type="match status" value="4"/>
</dbReference>
<evidence type="ECO:0000256" key="1">
    <source>
        <dbReference type="ARBA" id="ARBA00004430"/>
    </source>
</evidence>
<keyword evidence="5" id="KW-1185">Reference proteome</keyword>
<reference evidence="4 5" key="1">
    <citation type="journal article" date="2023" name="IScience">
        <title>Expanded male sex-determining region conserved during the evolution of homothallism in the green alga Volvox.</title>
        <authorList>
            <person name="Yamamoto K."/>
            <person name="Matsuzaki R."/>
            <person name="Mahakham W."/>
            <person name="Heman W."/>
            <person name="Sekimoto H."/>
            <person name="Kawachi M."/>
            <person name="Minakuchi Y."/>
            <person name="Toyoda A."/>
            <person name="Nozaki H."/>
        </authorList>
    </citation>
    <scope>NUCLEOTIDE SEQUENCE [LARGE SCALE GENOMIC DNA]</scope>
    <source>
        <strain evidence="4 5">NIES-4468</strain>
    </source>
</reference>
<gene>
    <name evidence="4" type="ORF">VaNZ11_015279</name>
</gene>
<evidence type="ECO:0000256" key="3">
    <source>
        <dbReference type="SAM" id="MobiDB-lite"/>
    </source>
</evidence>